<keyword evidence="1" id="KW-0812">Transmembrane</keyword>
<evidence type="ECO:0000256" key="1">
    <source>
        <dbReference type="SAM" id="Phobius"/>
    </source>
</evidence>
<comment type="caution">
    <text evidence="2">The sequence shown here is derived from an EMBL/GenBank/DDBJ whole genome shotgun (WGS) entry which is preliminary data.</text>
</comment>
<dbReference type="AlphaFoldDB" id="A0A953LIS4"/>
<dbReference type="Proteomes" id="UP000732377">
    <property type="component" value="Unassembled WGS sequence"/>
</dbReference>
<evidence type="ECO:0000313" key="2">
    <source>
        <dbReference type="EMBL" id="MBY6276379.1"/>
    </source>
</evidence>
<reference evidence="2" key="1">
    <citation type="submission" date="2017-11" db="EMBL/GenBank/DDBJ databases">
        <title>Three new genomes from thermophilic consortium.</title>
        <authorList>
            <person name="Quaggio R."/>
            <person name="Amgarten D."/>
            <person name="Setubal J.C."/>
        </authorList>
    </citation>
    <scope>NUCLEOTIDE SEQUENCE</scope>
    <source>
        <strain evidence="2">ZCTH01-B2</strain>
    </source>
</reference>
<feature type="non-terminal residue" evidence="2">
    <location>
        <position position="382"/>
    </location>
</feature>
<feature type="transmembrane region" description="Helical" evidence="1">
    <location>
        <begin position="82"/>
        <end position="101"/>
    </location>
</feature>
<protein>
    <recommendedName>
        <fullName evidence="4">DUF4179 domain-containing protein</fullName>
    </recommendedName>
</protein>
<name>A0A953LIS4_SYMTR</name>
<accession>A0A953LIS4</accession>
<proteinExistence type="predicted"/>
<gene>
    <name evidence="2" type="ORF">CWE10_09230</name>
</gene>
<dbReference type="EMBL" id="PIUK01000077">
    <property type="protein sequence ID" value="MBY6276379.1"/>
    <property type="molecule type" value="Genomic_DNA"/>
</dbReference>
<evidence type="ECO:0000313" key="3">
    <source>
        <dbReference type="Proteomes" id="UP000732377"/>
    </source>
</evidence>
<evidence type="ECO:0008006" key="4">
    <source>
        <dbReference type="Google" id="ProtNLM"/>
    </source>
</evidence>
<sequence>MTDSRLTPEEQAFLAETGLRPDDLAPLVSDAPPLPADALDRIRRRAREKAGIDGGSGLPAAVPVPEAGAAPARAFRRRTGRWLAAAAAALLLTAATAALAYPEQAVAAIERLVRLVPGIGLTETDGETWVLPEPVTVERDGVRVTVEGFVSDPEGARLQLRVRWPPPAEPVKAVTDRAADPPELRLPDGTAVQRRTGYLAGGSTVMVGSYDYGALPAGTRAMVVVLPYLAGTSGPVEVPLTLVNAAEAGLAEGRPGDWSEENRGIQVGVSHWAAADDRIVLSLDARLPDGTTVTGYRQWVSPGRWVEPQLTDDRGRTYPLSDFESQLSVTQGRAVFWGPLAPDATRLTFTVPYLQLTDYDAEARLTVPLDQLPEGQPLRLDQ</sequence>
<dbReference type="RefSeq" id="WP_273379395.1">
    <property type="nucleotide sequence ID" value="NZ_PIUK01000077.1"/>
</dbReference>
<keyword evidence="1" id="KW-0472">Membrane</keyword>
<keyword evidence="1" id="KW-1133">Transmembrane helix</keyword>
<organism evidence="2 3">
    <name type="scientific">Symbiobacterium thermophilum</name>
    <dbReference type="NCBI Taxonomy" id="2734"/>
    <lineage>
        <taxon>Bacteria</taxon>
        <taxon>Bacillati</taxon>
        <taxon>Bacillota</taxon>
        <taxon>Clostridia</taxon>
        <taxon>Eubacteriales</taxon>
        <taxon>Symbiobacteriaceae</taxon>
        <taxon>Symbiobacterium</taxon>
    </lineage>
</organism>